<dbReference type="CDD" id="cd05233">
    <property type="entry name" value="SDR_c"/>
    <property type="match status" value="1"/>
</dbReference>
<organism evidence="4 5">
    <name type="scientific">[Eubacterium] siraeum</name>
    <dbReference type="NCBI Taxonomy" id="39492"/>
    <lineage>
        <taxon>Bacteria</taxon>
        <taxon>Bacillati</taxon>
        <taxon>Bacillota</taxon>
        <taxon>Clostridia</taxon>
        <taxon>Eubacteriales</taxon>
        <taxon>Oscillospiraceae</taxon>
        <taxon>Oscillospiraceae incertae sedis</taxon>
    </lineage>
</organism>
<dbReference type="SUPFAM" id="SSF51735">
    <property type="entry name" value="NAD(P)-binding Rossmann-fold domains"/>
    <property type="match status" value="1"/>
</dbReference>
<keyword evidence="2" id="KW-0560">Oxidoreductase</keyword>
<evidence type="ECO:0000313" key="5">
    <source>
        <dbReference type="Proteomes" id="UP001210809"/>
    </source>
</evidence>
<sequence length="251" mass="26323">MDRLKGKVAVITGANSGVGEATALAFAKEGATVVISARRIEPLNAVADKIKAEGGTVLAVPTDISDKAACENLMDKAVEAFGKIDILVNNAGVLESGLKPIDRFNDDDLDRIINTNEKGTMYCMRAALKYMKEWASIVNVASVAGVMGCGGAAYVASKAAIVGITKHTAMRYADKHIRCNAVCPGNILTPMTANASNDLDVDMITAMSKHNDLRVGSCTAEQVAGIILFMASDEAKPINGQILVSDFGSTL</sequence>
<dbReference type="AlphaFoldDB" id="A0AAW6CZS0"/>
<comment type="similarity">
    <text evidence="1 3">Belongs to the short-chain dehydrogenases/reductases (SDR) family.</text>
</comment>
<dbReference type="PRINTS" id="PR00080">
    <property type="entry name" value="SDRFAMILY"/>
</dbReference>
<evidence type="ECO:0000256" key="3">
    <source>
        <dbReference type="RuleBase" id="RU000363"/>
    </source>
</evidence>
<reference evidence="4" key="1">
    <citation type="submission" date="2023-01" db="EMBL/GenBank/DDBJ databases">
        <title>Human gut microbiome strain richness.</title>
        <authorList>
            <person name="Chen-Liaw A."/>
        </authorList>
    </citation>
    <scope>NUCLEOTIDE SEQUENCE</scope>
    <source>
        <strain evidence="4">1001283st1_G1_1001283B150217_161031</strain>
    </source>
</reference>
<dbReference type="Pfam" id="PF00106">
    <property type="entry name" value="adh_short"/>
    <property type="match status" value="1"/>
</dbReference>
<dbReference type="GO" id="GO:0008206">
    <property type="term" value="P:bile acid metabolic process"/>
    <property type="evidence" value="ECO:0007669"/>
    <property type="project" value="UniProtKB-ARBA"/>
</dbReference>
<dbReference type="PROSITE" id="PS00061">
    <property type="entry name" value="ADH_SHORT"/>
    <property type="match status" value="1"/>
</dbReference>
<dbReference type="GO" id="GO:0016616">
    <property type="term" value="F:oxidoreductase activity, acting on the CH-OH group of donors, NAD or NADP as acceptor"/>
    <property type="evidence" value="ECO:0007669"/>
    <property type="project" value="TreeGrafter"/>
</dbReference>
<protein>
    <submittedName>
        <fullName evidence="4">SDR family NAD(P)-dependent oxidoreductase</fullName>
    </submittedName>
</protein>
<dbReference type="InterPro" id="IPR020904">
    <property type="entry name" value="Sc_DH/Rdtase_CS"/>
</dbReference>
<name>A0AAW6CZS0_9FIRM</name>
<comment type="caution">
    <text evidence="4">The sequence shown here is derived from an EMBL/GenBank/DDBJ whole genome shotgun (WGS) entry which is preliminary data.</text>
</comment>
<gene>
    <name evidence="4" type="ORF">PNE09_04925</name>
</gene>
<dbReference type="Proteomes" id="UP001210809">
    <property type="component" value="Unassembled WGS sequence"/>
</dbReference>
<proteinExistence type="inferred from homology"/>
<dbReference type="InterPro" id="IPR002347">
    <property type="entry name" value="SDR_fam"/>
</dbReference>
<dbReference type="EMBL" id="JAQLXW010000005">
    <property type="protein sequence ID" value="MDB8003413.1"/>
    <property type="molecule type" value="Genomic_DNA"/>
</dbReference>
<evidence type="ECO:0000256" key="1">
    <source>
        <dbReference type="ARBA" id="ARBA00006484"/>
    </source>
</evidence>
<dbReference type="InterPro" id="IPR036291">
    <property type="entry name" value="NAD(P)-bd_dom_sf"/>
</dbReference>
<evidence type="ECO:0000256" key="2">
    <source>
        <dbReference type="ARBA" id="ARBA00023002"/>
    </source>
</evidence>
<dbReference type="Gene3D" id="3.40.50.720">
    <property type="entry name" value="NAD(P)-binding Rossmann-like Domain"/>
    <property type="match status" value="1"/>
</dbReference>
<evidence type="ECO:0000313" key="4">
    <source>
        <dbReference type="EMBL" id="MDB8003413.1"/>
    </source>
</evidence>
<dbReference type="PRINTS" id="PR00081">
    <property type="entry name" value="GDHRDH"/>
</dbReference>
<accession>A0AAW6CZS0</accession>
<dbReference type="FunFam" id="3.40.50.720:FF:000084">
    <property type="entry name" value="Short-chain dehydrogenase reductase"/>
    <property type="match status" value="1"/>
</dbReference>
<dbReference type="PANTHER" id="PTHR42760">
    <property type="entry name" value="SHORT-CHAIN DEHYDROGENASES/REDUCTASES FAMILY MEMBER"/>
    <property type="match status" value="1"/>
</dbReference>